<dbReference type="SUPFAM" id="SSF52499">
    <property type="entry name" value="Isochorismatase-like hydrolases"/>
    <property type="match status" value="1"/>
</dbReference>
<evidence type="ECO:0000313" key="6">
    <source>
        <dbReference type="Proteomes" id="UP001363151"/>
    </source>
</evidence>
<evidence type="ECO:0000256" key="1">
    <source>
        <dbReference type="ARBA" id="ARBA00006336"/>
    </source>
</evidence>
<evidence type="ECO:0000313" key="5">
    <source>
        <dbReference type="EMBL" id="KAK7235506.1"/>
    </source>
</evidence>
<comment type="similarity">
    <text evidence="1">Belongs to the isochorismatase family.</text>
</comment>
<feature type="chain" id="PRO_5045633273" evidence="3">
    <location>
        <begin position="18"/>
        <end position="215"/>
    </location>
</feature>
<dbReference type="Gene3D" id="3.40.50.850">
    <property type="entry name" value="Isochorismatase-like"/>
    <property type="match status" value="1"/>
</dbReference>
<dbReference type="InterPro" id="IPR050272">
    <property type="entry name" value="Isochorismatase-like_hydrls"/>
</dbReference>
<evidence type="ECO:0000256" key="3">
    <source>
        <dbReference type="SAM" id="SignalP"/>
    </source>
</evidence>
<sequence length="215" mass="22126">MAKSILALALLAGCSDAFQPKAAAPRATVAVSADRVFSAAEAKGGAEIKAETTALLLIEYQNEFTTEGGKLHDAVKDSMAADGSDNPNKGLGILAGCAADKLFTAGEWGAEFHASMAPAAGDLVVEGKKGLDAFPGTNLEQLLVDNKIESVALSGFLTNCCVESSMRTAYEKGFNTITLTDLCATTSPEGQTGATEGTFGMFSAPMTGEEFLGKL</sequence>
<dbReference type="Proteomes" id="UP001363151">
    <property type="component" value="Unassembled WGS sequence"/>
</dbReference>
<proteinExistence type="inferred from homology"/>
<evidence type="ECO:0000256" key="2">
    <source>
        <dbReference type="ARBA" id="ARBA00022801"/>
    </source>
</evidence>
<name>A0ABR1FQ20_AURAN</name>
<dbReference type="EMBL" id="JBBJCI010000292">
    <property type="protein sequence ID" value="KAK7235506.1"/>
    <property type="molecule type" value="Genomic_DNA"/>
</dbReference>
<dbReference type="PANTHER" id="PTHR43540:SF16">
    <property type="entry name" value="ISOCHORISMATASE-LIKE DOMAIN-CONTAINING PROTEIN"/>
    <property type="match status" value="1"/>
</dbReference>
<keyword evidence="2" id="KW-0378">Hydrolase</keyword>
<evidence type="ECO:0000259" key="4">
    <source>
        <dbReference type="Pfam" id="PF00857"/>
    </source>
</evidence>
<dbReference type="Pfam" id="PF00857">
    <property type="entry name" value="Isochorismatase"/>
    <property type="match status" value="1"/>
</dbReference>
<dbReference type="CDD" id="cd00431">
    <property type="entry name" value="cysteine_hydrolases"/>
    <property type="match status" value="1"/>
</dbReference>
<dbReference type="PANTHER" id="PTHR43540">
    <property type="entry name" value="PEROXYUREIDOACRYLATE/UREIDOACRYLATE AMIDOHYDROLASE-RELATED"/>
    <property type="match status" value="1"/>
</dbReference>
<dbReference type="InterPro" id="IPR000868">
    <property type="entry name" value="Isochorismatase-like_dom"/>
</dbReference>
<organism evidence="5 6">
    <name type="scientific">Aureococcus anophagefferens</name>
    <name type="common">Harmful bloom alga</name>
    <dbReference type="NCBI Taxonomy" id="44056"/>
    <lineage>
        <taxon>Eukaryota</taxon>
        <taxon>Sar</taxon>
        <taxon>Stramenopiles</taxon>
        <taxon>Ochrophyta</taxon>
        <taxon>Pelagophyceae</taxon>
        <taxon>Pelagomonadales</taxon>
        <taxon>Pelagomonadaceae</taxon>
        <taxon>Aureococcus</taxon>
    </lineage>
</organism>
<reference evidence="5 6" key="1">
    <citation type="submission" date="2024-03" db="EMBL/GenBank/DDBJ databases">
        <title>Aureococcus anophagefferens CCMP1851 and Kratosvirus quantuckense: Draft genome of a second virus-susceptible host strain in the model system.</title>
        <authorList>
            <person name="Chase E."/>
            <person name="Truchon A.R."/>
            <person name="Schepens W."/>
            <person name="Wilhelm S.W."/>
        </authorList>
    </citation>
    <scope>NUCLEOTIDE SEQUENCE [LARGE SCALE GENOMIC DNA]</scope>
    <source>
        <strain evidence="5 6">CCMP1851</strain>
    </source>
</reference>
<feature type="signal peptide" evidence="3">
    <location>
        <begin position="1"/>
        <end position="17"/>
    </location>
</feature>
<comment type="caution">
    <text evidence="5">The sequence shown here is derived from an EMBL/GenBank/DDBJ whole genome shotgun (WGS) entry which is preliminary data.</text>
</comment>
<keyword evidence="3" id="KW-0732">Signal</keyword>
<protein>
    <submittedName>
        <fullName evidence="5">Isochorismatase</fullName>
    </submittedName>
</protein>
<dbReference type="InterPro" id="IPR036380">
    <property type="entry name" value="Isochorismatase-like_sf"/>
</dbReference>
<gene>
    <name evidence="5" type="ORF">SO694_00069049</name>
</gene>
<accession>A0ABR1FQ20</accession>
<keyword evidence="6" id="KW-1185">Reference proteome</keyword>
<feature type="domain" description="Isochorismatase-like" evidence="4">
    <location>
        <begin position="99"/>
        <end position="210"/>
    </location>
</feature>